<gene>
    <name evidence="1" type="primary">pum</name>
    <name evidence="1" type="ORF">SNEC2469_LOCUS28614</name>
</gene>
<dbReference type="EMBL" id="CAJNJA010062564">
    <property type="protein sequence ID" value="CAE7876853.1"/>
    <property type="molecule type" value="Genomic_DNA"/>
</dbReference>
<keyword evidence="2" id="KW-1185">Reference proteome</keyword>
<name>A0A813ATM7_9DINO</name>
<feature type="non-terminal residue" evidence="1">
    <location>
        <position position="283"/>
    </location>
</feature>
<evidence type="ECO:0000313" key="1">
    <source>
        <dbReference type="EMBL" id="CAE7876853.1"/>
    </source>
</evidence>
<proteinExistence type="predicted"/>
<reference evidence="1" key="1">
    <citation type="submission" date="2021-02" db="EMBL/GenBank/DDBJ databases">
        <authorList>
            <person name="Dougan E. K."/>
            <person name="Rhodes N."/>
            <person name="Thang M."/>
            <person name="Chan C."/>
        </authorList>
    </citation>
    <scope>NUCLEOTIDE SEQUENCE</scope>
</reference>
<sequence>DGTCFQFASPEICQNRSFVLQAIQATRAWWLLKFVSAELLADESFVEECRACAGFGLVFTFYENYSCSAMMRKLFKTTVASVPGGTAYQGVMEMLNGAEHGSTATVWFGDELVFGNSADDGNWIHPSGDCGRDNVPVPIGDCDAKWRSPVESRSARQEPDPGESYKCWCCHWIREVRKHHETGAIICCAVSNIYERGWVEEYSAGSSELSDADATALELPREVFRNGQPRGWGEGTIRISKGLSFHRKAPIHSDTRKPLGVGCRWERHVLDNLGFPVYAFFMP</sequence>
<accession>A0A813ATM7</accession>
<dbReference type="Proteomes" id="UP000601435">
    <property type="component" value="Unassembled WGS sequence"/>
</dbReference>
<protein>
    <submittedName>
        <fullName evidence="1">Pum protein</fullName>
    </submittedName>
</protein>
<dbReference type="AlphaFoldDB" id="A0A813ATM7"/>
<evidence type="ECO:0000313" key="2">
    <source>
        <dbReference type="Proteomes" id="UP000601435"/>
    </source>
</evidence>
<organism evidence="1 2">
    <name type="scientific">Symbiodinium necroappetens</name>
    <dbReference type="NCBI Taxonomy" id="1628268"/>
    <lineage>
        <taxon>Eukaryota</taxon>
        <taxon>Sar</taxon>
        <taxon>Alveolata</taxon>
        <taxon>Dinophyceae</taxon>
        <taxon>Suessiales</taxon>
        <taxon>Symbiodiniaceae</taxon>
        <taxon>Symbiodinium</taxon>
    </lineage>
</organism>
<comment type="caution">
    <text evidence="1">The sequence shown here is derived from an EMBL/GenBank/DDBJ whole genome shotgun (WGS) entry which is preliminary data.</text>
</comment>
<dbReference type="OrthoDB" id="409076at2759"/>